<dbReference type="Pfam" id="PF08240">
    <property type="entry name" value="ADH_N"/>
    <property type="match status" value="1"/>
</dbReference>
<feature type="domain" description="Enoyl reductase (ER)" evidence="6">
    <location>
        <begin position="16"/>
        <end position="334"/>
    </location>
</feature>
<evidence type="ECO:0000313" key="8">
    <source>
        <dbReference type="Proteomes" id="UP001497453"/>
    </source>
</evidence>
<protein>
    <recommendedName>
        <fullName evidence="6">Enoyl reductase (ER) domain-containing protein</fullName>
    </recommendedName>
</protein>
<dbReference type="InterPro" id="IPR036291">
    <property type="entry name" value="NAD(P)-bd_dom_sf"/>
</dbReference>
<evidence type="ECO:0000256" key="1">
    <source>
        <dbReference type="ARBA" id="ARBA00001947"/>
    </source>
</evidence>
<dbReference type="InterPro" id="IPR011032">
    <property type="entry name" value="GroES-like_sf"/>
</dbReference>
<dbReference type="Gene3D" id="3.40.50.720">
    <property type="entry name" value="NAD(P)-binding Rossmann-like Domain"/>
    <property type="match status" value="1"/>
</dbReference>
<dbReference type="InterPro" id="IPR020843">
    <property type="entry name" value="ER"/>
</dbReference>
<comment type="similarity">
    <text evidence="2">Belongs to the zinc-containing alcohol dehydrogenase family.</text>
</comment>
<comment type="cofactor">
    <cofactor evidence="1">
        <name>Zn(2+)</name>
        <dbReference type="ChEBI" id="CHEBI:29105"/>
    </cofactor>
</comment>
<dbReference type="Proteomes" id="UP001497453">
    <property type="component" value="Chromosome 6"/>
</dbReference>
<dbReference type="InterPro" id="IPR013154">
    <property type="entry name" value="ADH-like_N"/>
</dbReference>
<sequence length="336" mass="36125">MLYKTYTAYGFTEPKGQLKKLEVKWKDPQKNEVVVKVLACGVCGSDDVVQDQAFPTGLPRIPGHEIVGDVAAVHPTETRFKVGDRVAAGWHGGHCFSCQQCLEGDFVLCEKADINGIIRDGGYAEYATLRTECLFHVPKDLDPAETAPLVCAGITAFNSLRNMDTTPGDLVAVQGIGGVGHLAIQYAKAMGFRTVAISSSDSKREIAQRLGATHFIDASKGSVGQALQQLGGARVVMCNAPNTKAMEDALMGLRPKGQLLLIALDRGAVTVPIFPLVSKRISVRGWAVGTVKDNIDCIAFSQLAGIKCLVERFPLDKAQEAYDHRASAKFRAVIVP</sequence>
<keyword evidence="4" id="KW-0862">Zinc</keyword>
<dbReference type="EMBL" id="OZ037949">
    <property type="protein sequence ID" value="CAL1710921.1"/>
    <property type="molecule type" value="Genomic_DNA"/>
</dbReference>
<dbReference type="Gene3D" id="3.90.180.10">
    <property type="entry name" value="Medium-chain alcohol dehydrogenases, catalytic domain"/>
    <property type="match status" value="1"/>
</dbReference>
<proteinExistence type="inferred from homology"/>
<gene>
    <name evidence="7" type="ORF">GFSPODELE1_LOCUS8081</name>
</gene>
<evidence type="ECO:0000256" key="2">
    <source>
        <dbReference type="ARBA" id="ARBA00008072"/>
    </source>
</evidence>
<name>A0ABP1DSY5_9APHY</name>
<dbReference type="SUPFAM" id="SSF50129">
    <property type="entry name" value="GroES-like"/>
    <property type="match status" value="1"/>
</dbReference>
<organism evidence="7 8">
    <name type="scientific">Somion occarium</name>
    <dbReference type="NCBI Taxonomy" id="3059160"/>
    <lineage>
        <taxon>Eukaryota</taxon>
        <taxon>Fungi</taxon>
        <taxon>Dikarya</taxon>
        <taxon>Basidiomycota</taxon>
        <taxon>Agaricomycotina</taxon>
        <taxon>Agaricomycetes</taxon>
        <taxon>Polyporales</taxon>
        <taxon>Cerrenaceae</taxon>
        <taxon>Somion</taxon>
    </lineage>
</organism>
<evidence type="ECO:0000313" key="7">
    <source>
        <dbReference type="EMBL" id="CAL1710921.1"/>
    </source>
</evidence>
<evidence type="ECO:0000259" key="6">
    <source>
        <dbReference type="SMART" id="SM00829"/>
    </source>
</evidence>
<keyword evidence="5" id="KW-0560">Oxidoreductase</keyword>
<dbReference type="PANTHER" id="PTHR42940:SF7">
    <property type="entry name" value="ALCOHOL DEHYDROGENASE-LIKE N-TERMINAL DOMAIN-CONTAINING PROTEIN"/>
    <property type="match status" value="1"/>
</dbReference>
<keyword evidence="8" id="KW-1185">Reference proteome</keyword>
<accession>A0ABP1DSY5</accession>
<evidence type="ECO:0000256" key="5">
    <source>
        <dbReference type="ARBA" id="ARBA00023002"/>
    </source>
</evidence>
<dbReference type="InterPro" id="IPR013149">
    <property type="entry name" value="ADH-like_C"/>
</dbReference>
<dbReference type="SMART" id="SM00829">
    <property type="entry name" value="PKS_ER"/>
    <property type="match status" value="1"/>
</dbReference>
<dbReference type="PANTHER" id="PTHR42940">
    <property type="entry name" value="ALCOHOL DEHYDROGENASE 1-RELATED"/>
    <property type="match status" value="1"/>
</dbReference>
<reference evidence="8" key="1">
    <citation type="submission" date="2024-04" db="EMBL/GenBank/DDBJ databases">
        <authorList>
            <person name="Shaw F."/>
            <person name="Minotto A."/>
        </authorList>
    </citation>
    <scope>NUCLEOTIDE SEQUENCE [LARGE SCALE GENOMIC DNA]</scope>
</reference>
<keyword evidence="3" id="KW-0479">Metal-binding</keyword>
<dbReference type="SUPFAM" id="SSF51735">
    <property type="entry name" value="NAD(P)-binding Rossmann-fold domains"/>
    <property type="match status" value="1"/>
</dbReference>
<evidence type="ECO:0000256" key="4">
    <source>
        <dbReference type="ARBA" id="ARBA00022833"/>
    </source>
</evidence>
<evidence type="ECO:0000256" key="3">
    <source>
        <dbReference type="ARBA" id="ARBA00022723"/>
    </source>
</evidence>
<dbReference type="Pfam" id="PF00107">
    <property type="entry name" value="ADH_zinc_N"/>
    <property type="match status" value="1"/>
</dbReference>